<dbReference type="GO" id="GO:0016020">
    <property type="term" value="C:membrane"/>
    <property type="evidence" value="ECO:0007669"/>
    <property type="project" value="InterPro"/>
</dbReference>
<dbReference type="AlphaFoldDB" id="A0A822YJH7"/>
<reference evidence="3 4" key="1">
    <citation type="journal article" date="2020" name="Mol. Biol. Evol.">
        <title>Distinct Expression and Methylation Patterns for Genes with Different Fates following a Single Whole-Genome Duplication in Flowering Plants.</title>
        <authorList>
            <person name="Shi T."/>
            <person name="Rahmani R.S."/>
            <person name="Gugger P.F."/>
            <person name="Wang M."/>
            <person name="Li H."/>
            <person name="Zhang Y."/>
            <person name="Li Z."/>
            <person name="Wang Q."/>
            <person name="Van de Peer Y."/>
            <person name="Marchal K."/>
            <person name="Chen J."/>
        </authorList>
    </citation>
    <scope>NUCLEOTIDE SEQUENCE [LARGE SCALE GENOMIC DNA]</scope>
    <source>
        <tissue evidence="3">Leaf</tissue>
    </source>
</reference>
<accession>A0A822YJH7</accession>
<dbReference type="GO" id="GO:0006633">
    <property type="term" value="P:fatty acid biosynthetic process"/>
    <property type="evidence" value="ECO:0007669"/>
    <property type="project" value="InterPro"/>
</dbReference>
<dbReference type="GO" id="GO:0016747">
    <property type="term" value="F:acyltransferase activity, transferring groups other than amino-acyl groups"/>
    <property type="evidence" value="ECO:0007669"/>
    <property type="project" value="InterPro"/>
</dbReference>
<feature type="domain" description="FAE" evidence="2">
    <location>
        <begin position="2"/>
        <end position="97"/>
    </location>
</feature>
<evidence type="ECO:0000313" key="4">
    <source>
        <dbReference type="Proteomes" id="UP000607653"/>
    </source>
</evidence>
<keyword evidence="4" id="KW-1185">Reference proteome</keyword>
<organism evidence="3 4">
    <name type="scientific">Nelumbo nucifera</name>
    <name type="common">Sacred lotus</name>
    <dbReference type="NCBI Taxonomy" id="4432"/>
    <lineage>
        <taxon>Eukaryota</taxon>
        <taxon>Viridiplantae</taxon>
        <taxon>Streptophyta</taxon>
        <taxon>Embryophyta</taxon>
        <taxon>Tracheophyta</taxon>
        <taxon>Spermatophyta</taxon>
        <taxon>Magnoliopsida</taxon>
        <taxon>Proteales</taxon>
        <taxon>Nelumbonaceae</taxon>
        <taxon>Nelumbo</taxon>
    </lineage>
</organism>
<protein>
    <recommendedName>
        <fullName evidence="2">FAE domain-containing protein</fullName>
    </recommendedName>
</protein>
<evidence type="ECO:0000313" key="3">
    <source>
        <dbReference type="EMBL" id="DAD31086.1"/>
    </source>
</evidence>
<keyword evidence="1" id="KW-0012">Acyltransferase</keyword>
<dbReference type="Pfam" id="PF08392">
    <property type="entry name" value="FAE1_CUT1_RppA"/>
    <property type="match status" value="1"/>
</dbReference>
<dbReference type="EMBL" id="DUZY01000003">
    <property type="protein sequence ID" value="DAD31086.1"/>
    <property type="molecule type" value="Genomic_DNA"/>
</dbReference>
<gene>
    <name evidence="3" type="ORF">HUJ06_009937</name>
</gene>
<keyword evidence="1" id="KW-0808">Transferase</keyword>
<proteinExistence type="predicted"/>
<name>A0A822YJH7_NELNU</name>
<dbReference type="InterPro" id="IPR013601">
    <property type="entry name" value="FAE1_typ3_polyketide_synth"/>
</dbReference>
<dbReference type="InterPro" id="IPR012392">
    <property type="entry name" value="3-ktacl-CoA_syn"/>
</dbReference>
<evidence type="ECO:0000256" key="1">
    <source>
        <dbReference type="ARBA" id="ARBA00023315"/>
    </source>
</evidence>
<dbReference type="PANTHER" id="PTHR31561">
    <property type="entry name" value="3-KETOACYL-COA SYNTHASE"/>
    <property type="match status" value="1"/>
</dbReference>
<comment type="caution">
    <text evidence="3">The sequence shown here is derived from an EMBL/GenBank/DDBJ whole genome shotgun (WGS) entry which is preliminary data.</text>
</comment>
<dbReference type="Proteomes" id="UP000607653">
    <property type="component" value="Unassembled WGS sequence"/>
</dbReference>
<evidence type="ECO:0000259" key="2">
    <source>
        <dbReference type="Pfam" id="PF08392"/>
    </source>
</evidence>
<sequence length="108" mass="11508">MGCMGCSLGVTSVDMAAKLFKYCSRRILAMTAQCSSPICIFHVGCVAVMITNDPSRRGEAKMEFVSSLRNHHGADDNAYAAVFQQEGGAGNPRVCHSTRICTESSAGE</sequence>